<dbReference type="SUPFAM" id="SSF51445">
    <property type="entry name" value="(Trans)glycosidases"/>
    <property type="match status" value="1"/>
</dbReference>
<dbReference type="FunFam" id="3.10.50.10:FF:000004">
    <property type="entry name" value="Chitinase 5"/>
    <property type="match status" value="1"/>
</dbReference>
<dbReference type="GO" id="GO:0006032">
    <property type="term" value="P:chitin catabolic process"/>
    <property type="evidence" value="ECO:0007669"/>
    <property type="project" value="UniProtKB-KW"/>
</dbReference>
<keyword evidence="7" id="KW-0146">Chitin degradation</keyword>
<evidence type="ECO:0000256" key="2">
    <source>
        <dbReference type="ARBA" id="ARBA00009121"/>
    </source>
</evidence>
<evidence type="ECO:0000256" key="7">
    <source>
        <dbReference type="ARBA" id="ARBA00023024"/>
    </source>
</evidence>
<feature type="chain" id="PRO_5014908497" description="chitinase" evidence="12">
    <location>
        <begin position="23"/>
        <end position="427"/>
    </location>
</feature>
<dbReference type="GO" id="GO:0030246">
    <property type="term" value="F:carbohydrate binding"/>
    <property type="evidence" value="ECO:0007669"/>
    <property type="project" value="UniProtKB-KW"/>
</dbReference>
<dbReference type="SMART" id="SM00636">
    <property type="entry name" value="Glyco_18"/>
    <property type="match status" value="1"/>
</dbReference>
<evidence type="ECO:0000256" key="3">
    <source>
        <dbReference type="ARBA" id="ARBA00012729"/>
    </source>
</evidence>
<evidence type="ECO:0000259" key="13">
    <source>
        <dbReference type="PROSITE" id="PS51910"/>
    </source>
</evidence>
<evidence type="ECO:0000256" key="12">
    <source>
        <dbReference type="SAM" id="SignalP"/>
    </source>
</evidence>
<evidence type="ECO:0000313" key="14">
    <source>
        <dbReference type="EMBL" id="MBW54736.1"/>
    </source>
</evidence>
<dbReference type="InterPro" id="IPR050314">
    <property type="entry name" value="Glycosyl_Hydrlase_18"/>
</dbReference>
<reference evidence="14" key="1">
    <citation type="submission" date="2018-01" db="EMBL/GenBank/DDBJ databases">
        <title>An insight into the sialome of Amazonian anophelines.</title>
        <authorList>
            <person name="Ribeiro J.M."/>
            <person name="Scarpassa V."/>
            <person name="Calvo E."/>
        </authorList>
    </citation>
    <scope>NUCLEOTIDE SEQUENCE</scope>
    <source>
        <tissue evidence="14">Salivary glands</tissue>
    </source>
</reference>
<accession>A0A2M4BNS2</accession>
<feature type="signal peptide" evidence="12">
    <location>
        <begin position="1"/>
        <end position="22"/>
    </location>
</feature>
<dbReference type="InterPro" id="IPR017853">
    <property type="entry name" value="GH"/>
</dbReference>
<dbReference type="GO" id="GO:0008061">
    <property type="term" value="F:chitin binding"/>
    <property type="evidence" value="ECO:0007669"/>
    <property type="project" value="UniProtKB-KW"/>
</dbReference>
<dbReference type="InterPro" id="IPR011583">
    <property type="entry name" value="Chitinase_II/V-like_cat"/>
</dbReference>
<dbReference type="EMBL" id="GGFJ01005595">
    <property type="protein sequence ID" value="MBW54736.1"/>
    <property type="molecule type" value="Transcribed_RNA"/>
</dbReference>
<proteinExistence type="inferred from homology"/>
<protein>
    <recommendedName>
        <fullName evidence="3">chitinase</fullName>
        <ecNumber evidence="3">3.2.1.14</ecNumber>
    </recommendedName>
</protein>
<evidence type="ECO:0000256" key="5">
    <source>
        <dbReference type="ARBA" id="ARBA00022729"/>
    </source>
</evidence>
<dbReference type="InterPro" id="IPR029070">
    <property type="entry name" value="Chitinase_insertion_sf"/>
</dbReference>
<keyword evidence="4" id="KW-0147">Chitin-binding</keyword>
<evidence type="ECO:0000256" key="6">
    <source>
        <dbReference type="ARBA" id="ARBA00022801"/>
    </source>
</evidence>
<dbReference type="Gene3D" id="3.10.50.10">
    <property type="match status" value="1"/>
</dbReference>
<dbReference type="PANTHER" id="PTHR11177">
    <property type="entry name" value="CHITINASE"/>
    <property type="match status" value="1"/>
</dbReference>
<dbReference type="PROSITE" id="PS51910">
    <property type="entry name" value="GH18_2"/>
    <property type="match status" value="1"/>
</dbReference>
<dbReference type="PANTHER" id="PTHR11177:SF144">
    <property type="entry name" value="CHITINASE 5"/>
    <property type="match status" value="1"/>
</dbReference>
<keyword evidence="6" id="KW-0378">Hydrolase</keyword>
<comment type="catalytic activity">
    <reaction evidence="1">
        <text>Random endo-hydrolysis of N-acetyl-beta-D-glucosaminide (1-&gt;4)-beta-linkages in chitin and chitodextrins.</text>
        <dbReference type="EC" id="3.2.1.14"/>
    </reaction>
</comment>
<dbReference type="Gene3D" id="3.20.20.80">
    <property type="entry name" value="Glycosidases"/>
    <property type="match status" value="1"/>
</dbReference>
<comment type="similarity">
    <text evidence="2">Belongs to the glycosyl hydrolase 18 family. Chitinase class II subfamily.</text>
</comment>
<sequence>MFSSGRLCLAVFLLASLGLGLAQDKRLICYFTNWSPNRAREYHFQIRDIPVDLCTHVTYNYLTVDSQTFEIKSTSRDFDLTDEGFKKFSELKESNPDLKLSVAVGGWERSLGPDVLHKMASSLDARETFIASAIQFLERYNFDGIEIAWFWPGVSWRGGNASDKENFYLLVDEMKRTFQKSGHGSWEVTIHAPLDPSLIPLGFHRQLLCQAADFVHVYGYDLRGWWNDVTDVHSPLDIRPHDIDDTLKDFTVTRGVRLWKSNGCPASKIVLGVGLFGRTYTLADRGSHGLAARSKGPGSPSRYTQDGLRAYFEICQEQKKANWTVEWDSDGSCPYAYLGDQWVGYENGTSLDKKVGFVVSEGLAGLYAYSLDFDDYRGKCGDTYPLMKQLFQSYKPKKAPLSSGGETRGMQMCVLVVMPFILFLYTI</sequence>
<dbReference type="GO" id="GO:0008843">
    <property type="term" value="F:endochitinase activity"/>
    <property type="evidence" value="ECO:0007669"/>
    <property type="project" value="UniProtKB-EC"/>
</dbReference>
<evidence type="ECO:0000256" key="4">
    <source>
        <dbReference type="ARBA" id="ARBA00022669"/>
    </source>
</evidence>
<keyword evidence="9" id="KW-0119">Carbohydrate metabolism</keyword>
<dbReference type="GO" id="GO:0000272">
    <property type="term" value="P:polysaccharide catabolic process"/>
    <property type="evidence" value="ECO:0007669"/>
    <property type="project" value="UniProtKB-KW"/>
</dbReference>
<evidence type="ECO:0000256" key="11">
    <source>
        <dbReference type="ARBA" id="ARBA00023326"/>
    </source>
</evidence>
<keyword evidence="8" id="KW-1015">Disulfide bond</keyword>
<evidence type="ECO:0000256" key="8">
    <source>
        <dbReference type="ARBA" id="ARBA00023157"/>
    </source>
</evidence>
<evidence type="ECO:0000256" key="10">
    <source>
        <dbReference type="ARBA" id="ARBA00023295"/>
    </source>
</evidence>
<evidence type="ECO:0000256" key="9">
    <source>
        <dbReference type="ARBA" id="ARBA00023277"/>
    </source>
</evidence>
<dbReference type="SUPFAM" id="SSF54556">
    <property type="entry name" value="Chitinase insertion domain"/>
    <property type="match status" value="1"/>
</dbReference>
<dbReference type="InterPro" id="IPR001223">
    <property type="entry name" value="Glyco_hydro18_cat"/>
</dbReference>
<keyword evidence="10" id="KW-0326">Glycosidase</keyword>
<keyword evidence="14" id="KW-0430">Lectin</keyword>
<dbReference type="Pfam" id="PF00704">
    <property type="entry name" value="Glyco_hydro_18"/>
    <property type="match status" value="1"/>
</dbReference>
<dbReference type="EC" id="3.2.1.14" evidence="3"/>
<dbReference type="GO" id="GO:0005576">
    <property type="term" value="C:extracellular region"/>
    <property type="evidence" value="ECO:0007669"/>
    <property type="project" value="TreeGrafter"/>
</dbReference>
<name>A0A2M4BNS2_9DIPT</name>
<organism evidence="14">
    <name type="scientific">Anopheles marajoara</name>
    <dbReference type="NCBI Taxonomy" id="58244"/>
    <lineage>
        <taxon>Eukaryota</taxon>
        <taxon>Metazoa</taxon>
        <taxon>Ecdysozoa</taxon>
        <taxon>Arthropoda</taxon>
        <taxon>Hexapoda</taxon>
        <taxon>Insecta</taxon>
        <taxon>Pterygota</taxon>
        <taxon>Neoptera</taxon>
        <taxon>Endopterygota</taxon>
        <taxon>Diptera</taxon>
        <taxon>Nematocera</taxon>
        <taxon>Culicoidea</taxon>
        <taxon>Culicidae</taxon>
        <taxon>Anophelinae</taxon>
        <taxon>Anopheles</taxon>
    </lineage>
</organism>
<dbReference type="AlphaFoldDB" id="A0A2M4BNS2"/>
<keyword evidence="11" id="KW-0624">Polysaccharide degradation</keyword>
<feature type="domain" description="GH18" evidence="13">
    <location>
        <begin position="25"/>
        <end position="397"/>
    </location>
</feature>
<keyword evidence="5 12" id="KW-0732">Signal</keyword>
<evidence type="ECO:0000256" key="1">
    <source>
        <dbReference type="ARBA" id="ARBA00000822"/>
    </source>
</evidence>